<protein>
    <submittedName>
        <fullName evidence="6">ABC transporter ATP-binding protein</fullName>
    </submittedName>
</protein>
<keyword evidence="7" id="KW-1185">Reference proteome</keyword>
<evidence type="ECO:0000313" key="7">
    <source>
        <dbReference type="Proteomes" id="UP000075806"/>
    </source>
</evidence>
<comment type="similarity">
    <text evidence="1">Belongs to the ABC transporter superfamily.</text>
</comment>
<reference evidence="6" key="1">
    <citation type="submission" date="2016-02" db="EMBL/GenBank/DDBJ databases">
        <title>Genome sequence of Bacillus trypoxylicola KCTC 13244(T).</title>
        <authorList>
            <person name="Jeong H."/>
            <person name="Park S.-H."/>
            <person name="Choi S.-K."/>
        </authorList>
    </citation>
    <scope>NUCLEOTIDE SEQUENCE [LARGE SCALE GENOMIC DNA]</scope>
    <source>
        <strain evidence="6">KCTC 13244</strain>
    </source>
</reference>
<dbReference type="SMART" id="SM00382">
    <property type="entry name" value="AAA"/>
    <property type="match status" value="1"/>
</dbReference>
<dbReference type="GO" id="GO:0016887">
    <property type="term" value="F:ATP hydrolysis activity"/>
    <property type="evidence" value="ECO:0007669"/>
    <property type="project" value="InterPro"/>
</dbReference>
<comment type="caution">
    <text evidence="6">The sequence shown here is derived from an EMBL/GenBank/DDBJ whole genome shotgun (WGS) entry which is preliminary data.</text>
</comment>
<dbReference type="AlphaFoldDB" id="A0A162CX27"/>
<evidence type="ECO:0000256" key="3">
    <source>
        <dbReference type="ARBA" id="ARBA00022741"/>
    </source>
</evidence>
<keyword evidence="3" id="KW-0547">Nucleotide-binding</keyword>
<evidence type="ECO:0000256" key="2">
    <source>
        <dbReference type="ARBA" id="ARBA00022448"/>
    </source>
</evidence>
<name>A0A162CX27_9BACI</name>
<evidence type="ECO:0000256" key="1">
    <source>
        <dbReference type="ARBA" id="ARBA00005417"/>
    </source>
</evidence>
<dbReference type="PANTHER" id="PTHR43335:SF8">
    <property type="entry name" value="ABC TRANSPORTER, ATP-BINDING PROTEIN"/>
    <property type="match status" value="1"/>
</dbReference>
<dbReference type="OrthoDB" id="9804819at2"/>
<dbReference type="PROSITE" id="PS50893">
    <property type="entry name" value="ABC_TRANSPORTER_2"/>
    <property type="match status" value="1"/>
</dbReference>
<dbReference type="RefSeq" id="WP_061949942.1">
    <property type="nucleotide sequence ID" value="NZ_LTAO01000037.1"/>
</dbReference>
<dbReference type="EMBL" id="LTAO01000037">
    <property type="protein sequence ID" value="KYG26986.1"/>
    <property type="molecule type" value="Genomic_DNA"/>
</dbReference>
<evidence type="ECO:0000256" key="4">
    <source>
        <dbReference type="ARBA" id="ARBA00022840"/>
    </source>
</evidence>
<keyword evidence="2" id="KW-0813">Transport</keyword>
<dbReference type="SUPFAM" id="SSF52540">
    <property type="entry name" value="P-loop containing nucleoside triphosphate hydrolases"/>
    <property type="match status" value="1"/>
</dbReference>
<dbReference type="InterPro" id="IPR003439">
    <property type="entry name" value="ABC_transporter-like_ATP-bd"/>
</dbReference>
<keyword evidence="4 6" id="KW-0067">ATP-binding</keyword>
<evidence type="ECO:0000259" key="5">
    <source>
        <dbReference type="PROSITE" id="PS50893"/>
    </source>
</evidence>
<dbReference type="PANTHER" id="PTHR43335">
    <property type="entry name" value="ABC TRANSPORTER, ATP-BINDING PROTEIN"/>
    <property type="match status" value="1"/>
</dbReference>
<proteinExistence type="inferred from homology"/>
<gene>
    <name evidence="6" type="ORF">AZF04_11660</name>
</gene>
<dbReference type="Pfam" id="PF00005">
    <property type="entry name" value="ABC_tran"/>
    <property type="match status" value="1"/>
</dbReference>
<feature type="domain" description="ABC transporter" evidence="5">
    <location>
        <begin position="5"/>
        <end position="232"/>
    </location>
</feature>
<evidence type="ECO:0000313" key="6">
    <source>
        <dbReference type="EMBL" id="KYG26986.1"/>
    </source>
</evidence>
<dbReference type="InterPro" id="IPR003593">
    <property type="entry name" value="AAA+_ATPase"/>
</dbReference>
<dbReference type="Proteomes" id="UP000075806">
    <property type="component" value="Unassembled WGS sequence"/>
</dbReference>
<organism evidence="6 7">
    <name type="scientific">Alkalihalobacillus trypoxylicola</name>
    <dbReference type="NCBI Taxonomy" id="519424"/>
    <lineage>
        <taxon>Bacteria</taxon>
        <taxon>Bacillati</taxon>
        <taxon>Bacillota</taxon>
        <taxon>Bacilli</taxon>
        <taxon>Bacillales</taxon>
        <taxon>Bacillaceae</taxon>
        <taxon>Alkalihalobacillus</taxon>
    </lineage>
</organism>
<dbReference type="GO" id="GO:0005524">
    <property type="term" value="F:ATP binding"/>
    <property type="evidence" value="ECO:0007669"/>
    <property type="project" value="UniProtKB-KW"/>
</dbReference>
<accession>A0A162CX27</accession>
<dbReference type="Gene3D" id="3.40.50.300">
    <property type="entry name" value="P-loop containing nucleotide triphosphate hydrolases"/>
    <property type="match status" value="1"/>
</dbReference>
<dbReference type="InterPro" id="IPR027417">
    <property type="entry name" value="P-loop_NTPase"/>
</dbReference>
<sequence length="310" mass="35387">MNPIIETHQLTKKFKEHLVIKPTNFTLKKGEICALIGKNGAGKSTFFKMLSGQISPSSGDISLFEKTGNEQEKVKKRMSFMIETPAFSPDFTAHQNLEYYRIQRGVIEKERIPQVLQLVGLEKEKKKKFKDYSMGMKQRLGIALCLLSSPDCLILDEPINGLDAKGINEIRRLLVKLNEEKQITILISSHILMELQLIASRYVFIKDGEIVEDISKEELEEKSQKQILVKVQEPSIAAQVLETVYPTIQYKVLTENTLMIQSHVNQGGHINTLLIENGVHVLEFRIDTFSLEDYFLELVEGESYDELSKK</sequence>
<dbReference type="STRING" id="519424.AZF04_11660"/>